<reference evidence="4 5" key="1">
    <citation type="submission" date="2020-08" db="EMBL/GenBank/DDBJ databases">
        <title>Genomic Encyclopedia of Type Strains, Phase IV (KMG-V): Genome sequencing to study the core and pangenomes of soil and plant-associated prokaryotes.</title>
        <authorList>
            <person name="Whitman W."/>
        </authorList>
    </citation>
    <scope>NUCLEOTIDE SEQUENCE [LARGE SCALE GENOMIC DNA]</scope>
    <source>
        <strain evidence="4 5">SRMrh-85</strain>
    </source>
</reference>
<dbReference type="RefSeq" id="WP_110387475.1">
    <property type="nucleotide sequence ID" value="NZ_JACHVZ010000023.1"/>
</dbReference>
<dbReference type="Gene3D" id="3.40.190.10">
    <property type="entry name" value="Periplasmic binding protein-like II"/>
    <property type="match status" value="2"/>
</dbReference>
<dbReference type="InterPro" id="IPR001638">
    <property type="entry name" value="Solute-binding_3/MltF_N"/>
</dbReference>
<sequence>MKLMRVAGFALALFCATAAHADERSSATGVTVTPNVLKIGMEITYPPFESYSGKDVVGADADLARALARAMGVKVEFVDTHFPNLILGLNAGHFDAVISAMFIKPERTAQANAIAYATTGGAILAPSVAAKKPATLQDLCGMKVGVEQGNVWASTLAGVSDSYCKPNGKGEIGVSSFPSAPEAFQALMSNNVQSQLEVAPAAHALAAKSSGRVVVSSPQLINPVLLGIYTKKNNAELNASLTTALDKLKKSGEFDKILAKYSLLPPSQLP</sequence>
<dbReference type="EMBL" id="JACHVZ010000023">
    <property type="protein sequence ID" value="MBB2931949.1"/>
    <property type="molecule type" value="Genomic_DNA"/>
</dbReference>
<dbReference type="Proteomes" id="UP000533533">
    <property type="component" value="Unassembled WGS sequence"/>
</dbReference>
<organism evidence="4 5">
    <name type="scientific">Paraburkholderia silvatlantica</name>
    <dbReference type="NCBI Taxonomy" id="321895"/>
    <lineage>
        <taxon>Bacteria</taxon>
        <taxon>Pseudomonadati</taxon>
        <taxon>Pseudomonadota</taxon>
        <taxon>Betaproteobacteria</taxon>
        <taxon>Burkholderiales</taxon>
        <taxon>Burkholderiaceae</taxon>
        <taxon>Paraburkholderia</taxon>
    </lineage>
</organism>
<feature type="signal peptide" evidence="2">
    <location>
        <begin position="1"/>
        <end position="21"/>
    </location>
</feature>
<protein>
    <submittedName>
        <fullName evidence="4">Polar amino acid transport system substrate-binding protein</fullName>
    </submittedName>
</protein>
<comment type="caution">
    <text evidence="4">The sequence shown here is derived from an EMBL/GenBank/DDBJ whole genome shotgun (WGS) entry which is preliminary data.</text>
</comment>
<evidence type="ECO:0000256" key="2">
    <source>
        <dbReference type="SAM" id="SignalP"/>
    </source>
</evidence>
<dbReference type="SUPFAM" id="SSF53850">
    <property type="entry name" value="Periplasmic binding protein-like II"/>
    <property type="match status" value="1"/>
</dbReference>
<evidence type="ECO:0000313" key="4">
    <source>
        <dbReference type="EMBL" id="MBB2931949.1"/>
    </source>
</evidence>
<feature type="chain" id="PRO_5045596215" evidence="2">
    <location>
        <begin position="22"/>
        <end position="270"/>
    </location>
</feature>
<gene>
    <name evidence="4" type="ORF">FHX59_006423</name>
</gene>
<dbReference type="Pfam" id="PF00497">
    <property type="entry name" value="SBP_bac_3"/>
    <property type="match status" value="1"/>
</dbReference>
<evidence type="ECO:0000259" key="3">
    <source>
        <dbReference type="SMART" id="SM00062"/>
    </source>
</evidence>
<keyword evidence="5" id="KW-1185">Reference proteome</keyword>
<keyword evidence="1 2" id="KW-0732">Signal</keyword>
<name>A0ABR6FZH3_9BURK</name>
<evidence type="ECO:0000256" key="1">
    <source>
        <dbReference type="ARBA" id="ARBA00022729"/>
    </source>
</evidence>
<proteinExistence type="predicted"/>
<dbReference type="SMART" id="SM00062">
    <property type="entry name" value="PBPb"/>
    <property type="match status" value="1"/>
</dbReference>
<dbReference type="PANTHER" id="PTHR35936">
    <property type="entry name" value="MEMBRANE-BOUND LYTIC MUREIN TRANSGLYCOSYLASE F"/>
    <property type="match status" value="1"/>
</dbReference>
<evidence type="ECO:0000313" key="5">
    <source>
        <dbReference type="Proteomes" id="UP000533533"/>
    </source>
</evidence>
<accession>A0ABR6FZH3</accession>
<feature type="domain" description="Solute-binding protein family 3/N-terminal" evidence="3">
    <location>
        <begin position="36"/>
        <end position="265"/>
    </location>
</feature>
<dbReference type="PANTHER" id="PTHR35936:SF17">
    <property type="entry name" value="ARGININE-BINDING EXTRACELLULAR PROTEIN ARTP"/>
    <property type="match status" value="1"/>
</dbReference>